<reference evidence="3 4" key="1">
    <citation type="submission" date="2019-02" db="EMBL/GenBank/DDBJ databases">
        <title>Deep-cultivation of Planctomycetes and their phenomic and genomic characterization uncovers novel biology.</title>
        <authorList>
            <person name="Wiegand S."/>
            <person name="Jogler M."/>
            <person name="Boedeker C."/>
            <person name="Pinto D."/>
            <person name="Vollmers J."/>
            <person name="Rivas-Marin E."/>
            <person name="Kohn T."/>
            <person name="Peeters S.H."/>
            <person name="Heuer A."/>
            <person name="Rast P."/>
            <person name="Oberbeckmann S."/>
            <person name="Bunk B."/>
            <person name="Jeske O."/>
            <person name="Meyerdierks A."/>
            <person name="Storesund J.E."/>
            <person name="Kallscheuer N."/>
            <person name="Luecker S."/>
            <person name="Lage O.M."/>
            <person name="Pohl T."/>
            <person name="Merkel B.J."/>
            <person name="Hornburger P."/>
            <person name="Mueller R.-W."/>
            <person name="Bruemmer F."/>
            <person name="Labrenz M."/>
            <person name="Spormann A.M."/>
            <person name="Op den Camp H."/>
            <person name="Overmann J."/>
            <person name="Amann R."/>
            <person name="Jetten M.S.M."/>
            <person name="Mascher T."/>
            <person name="Medema M.H."/>
            <person name="Devos D.P."/>
            <person name="Kaster A.-K."/>
            <person name="Ovreas L."/>
            <person name="Rohde M."/>
            <person name="Galperin M.Y."/>
            <person name="Jogler C."/>
        </authorList>
    </citation>
    <scope>NUCLEOTIDE SEQUENCE [LARGE SCALE GENOMIC DNA]</scope>
    <source>
        <strain evidence="3 4">CA12</strain>
    </source>
</reference>
<dbReference type="GO" id="GO:0000166">
    <property type="term" value="F:nucleotide binding"/>
    <property type="evidence" value="ECO:0007669"/>
    <property type="project" value="InterPro"/>
</dbReference>
<feature type="chain" id="PRO_5021859167" evidence="1">
    <location>
        <begin position="22"/>
        <end position="500"/>
    </location>
</feature>
<evidence type="ECO:0000313" key="4">
    <source>
        <dbReference type="Proteomes" id="UP000318741"/>
    </source>
</evidence>
<keyword evidence="3" id="KW-0560">Oxidoreductase</keyword>
<dbReference type="AlphaFoldDB" id="A0A517PA67"/>
<gene>
    <name evidence="3" type="primary">gfo_6</name>
    <name evidence="3" type="ORF">CA12_23770</name>
</gene>
<dbReference type="InterPro" id="IPR050463">
    <property type="entry name" value="Gfo/Idh/MocA_oxidrdct_glycsds"/>
</dbReference>
<dbReference type="NCBIfam" id="TIGR01409">
    <property type="entry name" value="TAT_signal_seq"/>
    <property type="match status" value="1"/>
</dbReference>
<dbReference type="InterPro" id="IPR006311">
    <property type="entry name" value="TAT_signal"/>
</dbReference>
<protein>
    <submittedName>
        <fullName evidence="3">Glucose--fructose oxidoreductase</fullName>
        <ecNumber evidence="3">1.1.99.28</ecNumber>
    </submittedName>
</protein>
<dbReference type="Proteomes" id="UP000318741">
    <property type="component" value="Chromosome"/>
</dbReference>
<dbReference type="Pfam" id="PF01408">
    <property type="entry name" value="GFO_IDH_MocA"/>
    <property type="match status" value="1"/>
</dbReference>
<dbReference type="KEGG" id="acaf:CA12_23770"/>
<keyword evidence="4" id="KW-1185">Reference proteome</keyword>
<dbReference type="GO" id="GO:0047061">
    <property type="term" value="F:glucose-fructose oxidoreductase activity"/>
    <property type="evidence" value="ECO:0007669"/>
    <property type="project" value="UniProtKB-EC"/>
</dbReference>
<organism evidence="3 4">
    <name type="scientific">Alienimonas californiensis</name>
    <dbReference type="NCBI Taxonomy" id="2527989"/>
    <lineage>
        <taxon>Bacteria</taxon>
        <taxon>Pseudomonadati</taxon>
        <taxon>Planctomycetota</taxon>
        <taxon>Planctomycetia</taxon>
        <taxon>Planctomycetales</taxon>
        <taxon>Planctomycetaceae</taxon>
        <taxon>Alienimonas</taxon>
    </lineage>
</organism>
<dbReference type="InterPro" id="IPR000683">
    <property type="entry name" value="Gfo/Idh/MocA-like_OxRdtase_N"/>
</dbReference>
<dbReference type="SUPFAM" id="SSF51735">
    <property type="entry name" value="NAD(P)-binding Rossmann-fold domains"/>
    <property type="match status" value="1"/>
</dbReference>
<feature type="domain" description="Gfo/Idh/MocA-like oxidoreductase N-terminal" evidence="2">
    <location>
        <begin position="42"/>
        <end position="171"/>
    </location>
</feature>
<name>A0A517PA67_9PLAN</name>
<dbReference type="RefSeq" id="WP_242687875.1">
    <property type="nucleotide sequence ID" value="NZ_CP036265.1"/>
</dbReference>
<keyword evidence="1" id="KW-0732">Signal</keyword>
<dbReference type="EC" id="1.1.99.28" evidence="3"/>
<dbReference type="SUPFAM" id="SSF55347">
    <property type="entry name" value="Glyceraldehyde-3-phosphate dehydrogenase-like, C-terminal domain"/>
    <property type="match status" value="1"/>
</dbReference>
<dbReference type="PANTHER" id="PTHR43818">
    <property type="entry name" value="BCDNA.GH03377"/>
    <property type="match status" value="1"/>
</dbReference>
<dbReference type="PANTHER" id="PTHR43818:SF5">
    <property type="entry name" value="OXIDOREDUCTASE FAMILY PROTEIN"/>
    <property type="match status" value="1"/>
</dbReference>
<evidence type="ECO:0000256" key="1">
    <source>
        <dbReference type="SAM" id="SignalP"/>
    </source>
</evidence>
<evidence type="ECO:0000313" key="3">
    <source>
        <dbReference type="EMBL" id="QDT16276.1"/>
    </source>
</evidence>
<evidence type="ECO:0000259" key="2">
    <source>
        <dbReference type="Pfam" id="PF01408"/>
    </source>
</evidence>
<dbReference type="Gene3D" id="3.40.50.720">
    <property type="entry name" value="NAD(P)-binding Rossmann-like Domain"/>
    <property type="match status" value="1"/>
</dbReference>
<dbReference type="Gene3D" id="3.30.360.10">
    <property type="entry name" value="Dihydrodipicolinate Reductase, domain 2"/>
    <property type="match status" value="1"/>
</dbReference>
<dbReference type="InterPro" id="IPR036291">
    <property type="entry name" value="NAD(P)-bd_dom_sf"/>
</dbReference>
<feature type="signal peptide" evidence="1">
    <location>
        <begin position="1"/>
        <end position="21"/>
    </location>
</feature>
<dbReference type="PROSITE" id="PS51318">
    <property type="entry name" value="TAT"/>
    <property type="match status" value="1"/>
</dbReference>
<sequence precursor="true">MSLPNASRRSFLQTASVAAAAAAVAPYAAYGARAPQGPNETLRVAVLGLRNRGSDSHIASYLRAGERDGNVEVAAVVDPDSALLQTHGVKRVQDKTGKKPTAYADYREALADPTIDAISVATPNHWHALQSIHAIQAGKDVYVEKPVSHNVVEGRRIVQAARKYNKICQYGAQCRTMQGTREMVEAVLGGEIGEVKLARGLCYKRRPSIGKSATPLKWPKQLDRNLWVGPAADEELYRPEKSSMGIYNPHYDWHWDFNTGNGDLGNQGIHQMDVCRWGLGVDGLGDGVISYGGRLGYEDAGNTPNTQVSVHDYGDKRIIFETRGLEIHGPDGKKSGNRIGVVFYGTEGTAIQHGYNSSSILDPDGRLVRSIKGGSDQDHYDNFLDAVRAGDASKLTADIEDGHLSSALCHLGNISYLLGQQTSLEEIAAAQRDATERETLADTVEHLKYNGVTIASSPMRLGPMLSLAGETFTGARADEANGLLTREYRAPFLLPSESEL</sequence>
<dbReference type="EMBL" id="CP036265">
    <property type="protein sequence ID" value="QDT16276.1"/>
    <property type="molecule type" value="Genomic_DNA"/>
</dbReference>
<proteinExistence type="predicted"/>
<accession>A0A517PA67</accession>
<dbReference type="InterPro" id="IPR019546">
    <property type="entry name" value="TAT_signal_bac_arc"/>
</dbReference>